<organism evidence="2 3">
    <name type="scientific">Helianthus annuus</name>
    <name type="common">Common sunflower</name>
    <dbReference type="NCBI Taxonomy" id="4232"/>
    <lineage>
        <taxon>Eukaryota</taxon>
        <taxon>Viridiplantae</taxon>
        <taxon>Streptophyta</taxon>
        <taxon>Embryophyta</taxon>
        <taxon>Tracheophyta</taxon>
        <taxon>Spermatophyta</taxon>
        <taxon>Magnoliopsida</taxon>
        <taxon>eudicotyledons</taxon>
        <taxon>Gunneridae</taxon>
        <taxon>Pentapetalae</taxon>
        <taxon>asterids</taxon>
        <taxon>campanulids</taxon>
        <taxon>Asterales</taxon>
        <taxon>Asteraceae</taxon>
        <taxon>Asteroideae</taxon>
        <taxon>Heliantheae alliance</taxon>
        <taxon>Heliantheae</taxon>
        <taxon>Helianthus</taxon>
    </lineage>
</organism>
<gene>
    <name evidence="2" type="ORF">HanXRQr2_Chr12g0536531</name>
</gene>
<evidence type="ECO:0000313" key="2">
    <source>
        <dbReference type="EMBL" id="KAF5777509.1"/>
    </source>
</evidence>
<proteinExistence type="predicted"/>
<reference evidence="2" key="2">
    <citation type="submission" date="2020-06" db="EMBL/GenBank/DDBJ databases">
        <title>Helianthus annuus Genome sequencing and assembly Release 2.</title>
        <authorList>
            <person name="Gouzy J."/>
            <person name="Langlade N."/>
            <person name="Munos S."/>
        </authorList>
    </citation>
    <scope>NUCLEOTIDE SEQUENCE</scope>
    <source>
        <tissue evidence="2">Leaves</tissue>
    </source>
</reference>
<sequence length="54" mass="6167">MIRSSNQPPLKRGITLAYMRQLEPKRNSWSPRREAQGEEPKGEAGQRLGVYKIG</sequence>
<dbReference type="Proteomes" id="UP000215914">
    <property type="component" value="Unassembled WGS sequence"/>
</dbReference>
<reference evidence="2" key="1">
    <citation type="journal article" date="2017" name="Nature">
        <title>The sunflower genome provides insights into oil metabolism, flowering and Asterid evolution.</title>
        <authorList>
            <person name="Badouin H."/>
            <person name="Gouzy J."/>
            <person name="Grassa C.J."/>
            <person name="Murat F."/>
            <person name="Staton S.E."/>
            <person name="Cottret L."/>
            <person name="Lelandais-Briere C."/>
            <person name="Owens G.L."/>
            <person name="Carrere S."/>
            <person name="Mayjonade B."/>
            <person name="Legrand L."/>
            <person name="Gill N."/>
            <person name="Kane N.C."/>
            <person name="Bowers J.E."/>
            <person name="Hubner S."/>
            <person name="Bellec A."/>
            <person name="Berard A."/>
            <person name="Berges H."/>
            <person name="Blanchet N."/>
            <person name="Boniface M.C."/>
            <person name="Brunel D."/>
            <person name="Catrice O."/>
            <person name="Chaidir N."/>
            <person name="Claudel C."/>
            <person name="Donnadieu C."/>
            <person name="Faraut T."/>
            <person name="Fievet G."/>
            <person name="Helmstetter N."/>
            <person name="King M."/>
            <person name="Knapp S.J."/>
            <person name="Lai Z."/>
            <person name="Le Paslier M.C."/>
            <person name="Lippi Y."/>
            <person name="Lorenzon L."/>
            <person name="Mandel J.R."/>
            <person name="Marage G."/>
            <person name="Marchand G."/>
            <person name="Marquand E."/>
            <person name="Bret-Mestries E."/>
            <person name="Morien E."/>
            <person name="Nambeesan S."/>
            <person name="Nguyen T."/>
            <person name="Pegot-Espagnet P."/>
            <person name="Pouilly N."/>
            <person name="Raftis F."/>
            <person name="Sallet E."/>
            <person name="Schiex T."/>
            <person name="Thomas J."/>
            <person name="Vandecasteele C."/>
            <person name="Vares D."/>
            <person name="Vear F."/>
            <person name="Vautrin S."/>
            <person name="Crespi M."/>
            <person name="Mangin B."/>
            <person name="Burke J.M."/>
            <person name="Salse J."/>
            <person name="Munos S."/>
            <person name="Vincourt P."/>
            <person name="Rieseberg L.H."/>
            <person name="Langlade N.B."/>
        </authorList>
    </citation>
    <scope>NUCLEOTIDE SEQUENCE</scope>
    <source>
        <tissue evidence="2">Leaves</tissue>
    </source>
</reference>
<feature type="compositionally biased region" description="Basic and acidic residues" evidence="1">
    <location>
        <begin position="22"/>
        <end position="44"/>
    </location>
</feature>
<keyword evidence="3" id="KW-1185">Reference proteome</keyword>
<dbReference type="AlphaFoldDB" id="A0A9K3HFT0"/>
<protein>
    <submittedName>
        <fullName evidence="2">Uncharacterized protein</fullName>
    </submittedName>
</protein>
<accession>A0A9K3HFT0</accession>
<dbReference type="EMBL" id="MNCJ02000327">
    <property type="protein sequence ID" value="KAF5777509.1"/>
    <property type="molecule type" value="Genomic_DNA"/>
</dbReference>
<name>A0A9K3HFT0_HELAN</name>
<evidence type="ECO:0000256" key="1">
    <source>
        <dbReference type="SAM" id="MobiDB-lite"/>
    </source>
</evidence>
<dbReference type="Gramene" id="mRNA:HanXRQr2_Chr12g0536531">
    <property type="protein sequence ID" value="CDS:HanXRQr2_Chr12g0536531.1"/>
    <property type="gene ID" value="HanXRQr2_Chr12g0536531"/>
</dbReference>
<comment type="caution">
    <text evidence="2">The sequence shown here is derived from an EMBL/GenBank/DDBJ whole genome shotgun (WGS) entry which is preliminary data.</text>
</comment>
<evidence type="ECO:0000313" key="3">
    <source>
        <dbReference type="Proteomes" id="UP000215914"/>
    </source>
</evidence>
<feature type="region of interest" description="Disordered" evidence="1">
    <location>
        <begin position="22"/>
        <end position="54"/>
    </location>
</feature>